<evidence type="ECO:0000256" key="1">
    <source>
        <dbReference type="ARBA" id="ARBA00022737"/>
    </source>
</evidence>
<evidence type="ECO:0000256" key="2">
    <source>
        <dbReference type="SAM" id="Coils"/>
    </source>
</evidence>
<dbReference type="InterPro" id="IPR000857">
    <property type="entry name" value="MyTH4_dom"/>
</dbReference>
<keyword evidence="1" id="KW-0677">Repeat</keyword>
<protein>
    <submittedName>
        <fullName evidence="6">Uncharacterized protein CG42248</fullName>
    </submittedName>
</protein>
<feature type="domain" description="PH" evidence="4">
    <location>
        <begin position="483"/>
        <end position="577"/>
    </location>
</feature>
<dbReference type="FunFam" id="2.30.29.30:FF:000286">
    <property type="entry name" value="PH-protein kinase domain containing protein"/>
    <property type="match status" value="1"/>
</dbReference>
<dbReference type="EMBL" id="GDHC01019278">
    <property type="protein sequence ID" value="JAP99350.1"/>
    <property type="molecule type" value="Transcribed_RNA"/>
</dbReference>
<dbReference type="PROSITE" id="PS50003">
    <property type="entry name" value="PH_DOMAIN"/>
    <property type="match status" value="2"/>
</dbReference>
<dbReference type="Gene3D" id="1.25.40.530">
    <property type="entry name" value="MyTH4 domain"/>
    <property type="match status" value="1"/>
</dbReference>
<feature type="coiled-coil region" evidence="2">
    <location>
        <begin position="56"/>
        <end position="108"/>
    </location>
</feature>
<dbReference type="SUPFAM" id="SSF50729">
    <property type="entry name" value="PH domain-like"/>
    <property type="match status" value="2"/>
</dbReference>
<dbReference type="AlphaFoldDB" id="A0A146KSB0"/>
<dbReference type="InterPro" id="IPR001849">
    <property type="entry name" value="PH_domain"/>
</dbReference>
<dbReference type="InterPro" id="IPR011993">
    <property type="entry name" value="PH-like_dom_sf"/>
</dbReference>
<dbReference type="SMART" id="SM00233">
    <property type="entry name" value="PH"/>
    <property type="match status" value="2"/>
</dbReference>
<dbReference type="GO" id="GO:0005856">
    <property type="term" value="C:cytoskeleton"/>
    <property type="evidence" value="ECO:0007669"/>
    <property type="project" value="InterPro"/>
</dbReference>
<feature type="region of interest" description="Disordered" evidence="3">
    <location>
        <begin position="23"/>
        <end position="44"/>
    </location>
</feature>
<evidence type="ECO:0000313" key="6">
    <source>
        <dbReference type="EMBL" id="JAP99350.1"/>
    </source>
</evidence>
<evidence type="ECO:0000256" key="3">
    <source>
        <dbReference type="SAM" id="MobiDB-lite"/>
    </source>
</evidence>
<name>A0A146KSB0_LYGHE</name>
<organism evidence="6">
    <name type="scientific">Lygus hesperus</name>
    <name type="common">Western plant bug</name>
    <dbReference type="NCBI Taxonomy" id="30085"/>
    <lineage>
        <taxon>Eukaryota</taxon>
        <taxon>Metazoa</taxon>
        <taxon>Ecdysozoa</taxon>
        <taxon>Arthropoda</taxon>
        <taxon>Hexapoda</taxon>
        <taxon>Insecta</taxon>
        <taxon>Pterygota</taxon>
        <taxon>Neoptera</taxon>
        <taxon>Paraneoptera</taxon>
        <taxon>Hemiptera</taxon>
        <taxon>Heteroptera</taxon>
        <taxon>Panheteroptera</taxon>
        <taxon>Cimicomorpha</taxon>
        <taxon>Miridae</taxon>
        <taxon>Mirini</taxon>
        <taxon>Lygus</taxon>
    </lineage>
</organism>
<feature type="coiled-coil region" evidence="2">
    <location>
        <begin position="156"/>
        <end position="190"/>
    </location>
</feature>
<dbReference type="SMART" id="SM00139">
    <property type="entry name" value="MyTH4"/>
    <property type="match status" value="1"/>
</dbReference>
<dbReference type="CDD" id="cd13282">
    <property type="entry name" value="PH1_PLEKHH1_PLEKHH2"/>
    <property type="match status" value="1"/>
</dbReference>
<evidence type="ECO:0000259" key="4">
    <source>
        <dbReference type="PROSITE" id="PS50003"/>
    </source>
</evidence>
<feature type="region of interest" description="Disordered" evidence="3">
    <location>
        <begin position="465"/>
        <end position="487"/>
    </location>
</feature>
<feature type="compositionally biased region" description="Polar residues" evidence="3">
    <location>
        <begin position="23"/>
        <end position="34"/>
    </location>
</feature>
<dbReference type="PANTHER" id="PTHR22903">
    <property type="entry name" value="PLEKHH PROTEIN"/>
    <property type="match status" value="1"/>
</dbReference>
<dbReference type="InterPro" id="IPR038185">
    <property type="entry name" value="MyTH4_dom_sf"/>
</dbReference>
<dbReference type="PROSITE" id="PS51016">
    <property type="entry name" value="MYTH4"/>
    <property type="match status" value="1"/>
</dbReference>
<feature type="domain" description="MyTH4" evidence="5">
    <location>
        <begin position="730"/>
        <end position="841"/>
    </location>
</feature>
<reference evidence="6" key="1">
    <citation type="journal article" date="2016" name="Gigascience">
        <title>De novo construction of an expanded transcriptome assembly for the western tarnished plant bug, Lygus hesperus.</title>
        <authorList>
            <person name="Tassone E.E."/>
            <person name="Geib S.M."/>
            <person name="Hall B."/>
            <person name="Fabrick J.A."/>
            <person name="Brent C.S."/>
            <person name="Hull J.J."/>
        </authorList>
    </citation>
    <scope>NUCLEOTIDE SEQUENCE</scope>
</reference>
<dbReference type="Gene3D" id="2.30.29.30">
    <property type="entry name" value="Pleckstrin-homology domain (PH domain)/Phosphotyrosine-binding domain (PTB)"/>
    <property type="match status" value="2"/>
</dbReference>
<feature type="region of interest" description="Disordered" evidence="3">
    <location>
        <begin position="379"/>
        <end position="451"/>
    </location>
</feature>
<evidence type="ECO:0000259" key="5">
    <source>
        <dbReference type="PROSITE" id="PS51016"/>
    </source>
</evidence>
<feature type="compositionally biased region" description="Low complexity" evidence="3">
    <location>
        <begin position="405"/>
        <end position="451"/>
    </location>
</feature>
<proteinExistence type="predicted"/>
<dbReference type="PANTHER" id="PTHR22903:SF8">
    <property type="entry name" value="MAX-1A"/>
    <property type="match status" value="1"/>
</dbReference>
<dbReference type="Pfam" id="PF00169">
    <property type="entry name" value="PH"/>
    <property type="match status" value="2"/>
</dbReference>
<gene>
    <name evidence="6" type="primary">CG42248_0</name>
    <name evidence="6" type="ORF">g.69395</name>
</gene>
<feature type="domain" description="PH" evidence="4">
    <location>
        <begin position="591"/>
        <end position="695"/>
    </location>
</feature>
<accession>A0A146KSB0</accession>
<sequence>MDDCCSDGSSGLGDPLARLSDLGSCSSWSTSPAGSPTPEDEQVDWQQRCLGLQLEFQKYKLQASKARDALKEKLNELEQRVIDAEARAEEAEDKVRIMEQRLVEAEWSGTGTSGPTESEEKEREEAISKLASQVEQQRQLRLADARQVEAKAARIKEWVTNKLKELEAQNQHLREQNHRCNQQLELLRRHMGDIGTDRVRPQSLLRSNTTASTTALLENEAVYAEVPRRPKPVPQEPGTTSLGHRRHLSATAVAINTSPSQQLSDDLQAAVESLALLPVHIRPKSECMDSEQGHDYAEIYTPSTEKDAWDVGKPPTPPLHRFPSWESRIYQVASEGLAPHPTPDSSNNNTATRLHASQGYCDISVPVYATVKGRASQIRSMPFTGDSSDDSSDGEGEHTNAMNLSTTRGTNSSSDNTDTSLSSSSPSKSHIQTTSSFSPAKRSSSGSPSKSMLHAVSCESLDWSGLARGPGGSPSRAPRGAEQIEKTGHLAKLGGKLKTWTRRWFQLNNAKLRYWKSQNDVNRKPQGEISIDEHCRINRAEGAATFEIATEKKTYYLTADSIAATEDWVRVLQNVQRRNATKLLLSKEHNKPTLQGWLTKVRNGHAKKCWCVLLGKMFLYFKSPSDTNAVGQINMRDARVQQVEHVSDSDSEDRDSDLAQLTIGIFPNHQPPTYLLMPSKQENDSWLYHLTVVSGAGPNAGTQYEQLVQKLMETDGDPNCVLWRHPLLLHSKETIASPLTTLSSEQLQADAIKLFKSCQLFTSVAVESAGIDYHVVLAQNALQQCLDQWELQAEMMCALVKQTSRHQPSKTGVQVFAKLRHRVSVPYPAWHTFSYCRTKLI</sequence>
<keyword evidence="2" id="KW-0175">Coiled coil</keyword>